<reference evidence="1 2" key="1">
    <citation type="submission" date="2016-01" db="EMBL/GenBank/DDBJ databases">
        <title>The new phylogeny of the genus Mycobacterium.</title>
        <authorList>
            <person name="Tarcisio F."/>
            <person name="Conor M."/>
            <person name="Antonella G."/>
            <person name="Elisabetta G."/>
            <person name="Giulia F.S."/>
            <person name="Sara T."/>
            <person name="Anna F."/>
            <person name="Clotilde B."/>
            <person name="Roberto B."/>
            <person name="Veronica D.S."/>
            <person name="Fabio R."/>
            <person name="Monica P."/>
            <person name="Olivier J."/>
            <person name="Enrico T."/>
            <person name="Nicola S."/>
        </authorList>
    </citation>
    <scope>NUCLEOTIDE SEQUENCE [LARGE SCALE GENOMIC DNA]</scope>
    <source>
        <strain evidence="1 2">DSM 44626</strain>
    </source>
</reference>
<dbReference type="Proteomes" id="UP000193710">
    <property type="component" value="Unassembled WGS sequence"/>
</dbReference>
<proteinExistence type="predicted"/>
<evidence type="ECO:0008006" key="3">
    <source>
        <dbReference type="Google" id="ProtNLM"/>
    </source>
</evidence>
<dbReference type="EMBL" id="LQPY01000017">
    <property type="protein sequence ID" value="ORX04894.1"/>
    <property type="molecule type" value="Genomic_DNA"/>
</dbReference>
<evidence type="ECO:0000313" key="2">
    <source>
        <dbReference type="Proteomes" id="UP000193710"/>
    </source>
</evidence>
<gene>
    <name evidence="1" type="ORF">AWC29_13460</name>
</gene>
<comment type="caution">
    <text evidence="1">The sequence shown here is derived from an EMBL/GenBank/DDBJ whole genome shotgun (WGS) entry which is preliminary data.</text>
</comment>
<accession>A0ABX3W5P7</accession>
<protein>
    <recommendedName>
        <fullName evidence="3">Transposase</fullName>
    </recommendedName>
</protein>
<sequence>MRELSVAEQTYQAVISHGLSVSQGAEKVGACRQTLRSYPQPVAPMNGKWILSFRCTCVHAEAGTVKGSV</sequence>
<name>A0ABX3W5P7_9MYCO</name>
<evidence type="ECO:0000313" key="1">
    <source>
        <dbReference type="EMBL" id="ORX04894.1"/>
    </source>
</evidence>
<organism evidence="1 2">
    <name type="scientific">Mycobacterium triplex</name>
    <dbReference type="NCBI Taxonomy" id="47839"/>
    <lineage>
        <taxon>Bacteria</taxon>
        <taxon>Bacillati</taxon>
        <taxon>Actinomycetota</taxon>
        <taxon>Actinomycetes</taxon>
        <taxon>Mycobacteriales</taxon>
        <taxon>Mycobacteriaceae</taxon>
        <taxon>Mycobacterium</taxon>
        <taxon>Mycobacterium simiae complex</taxon>
    </lineage>
</organism>
<keyword evidence="2" id="KW-1185">Reference proteome</keyword>